<dbReference type="InterPro" id="IPR038765">
    <property type="entry name" value="Papain-like_cys_pep_sf"/>
</dbReference>
<evidence type="ECO:0000259" key="1">
    <source>
        <dbReference type="SMART" id="SM00460"/>
    </source>
</evidence>
<sequence length="478" mass="53934">MAVIDVLPSDGKVIDEGPVGCSVDVCCDDFRHLDIGLPPEILRLKDAGYLTQAVAACDRLLEQNPEPSLAACVRAERYRMLETPLHFSVSRDRAIAMIREEWPEFTEEQFDDLIDRKRIDWRFIDGELFVLDNFLDSLRVYPKEVPGLRPDSTDGIALRNQMLREMESQNGLTRVITLKASVSVPGALEGETVRAWLPVAAACRQQSHIEVLDMTSDGSIAPTNASARAASWVSSTDRSFSVTYRYQIDVAYCDIYGGALPSHPCMDAPLPEDTSEDRPHIAFTPYLRQLTEHVVDGLEDPLDRARAIYDYLTQHVDYRYQPPYLLLGSIADDCAHSLRGDCGVMALTFITMCRIAGVPARWQSGLYVAPDSVGPHDWSEFYTPQTGWLNADVSFGSSARRMGEEWRRRHYFGNLDPWRMVANDRFQAELVPTFDGMREDPYDNQMGEASVDGRGCRQREMLRKIELIGLISDLSRTH</sequence>
<dbReference type="SMART" id="SM00460">
    <property type="entry name" value="TGc"/>
    <property type="match status" value="1"/>
</dbReference>
<dbReference type="Gene3D" id="3.10.620.30">
    <property type="match status" value="1"/>
</dbReference>
<feature type="domain" description="Transglutaminase-like" evidence="1">
    <location>
        <begin position="334"/>
        <end position="395"/>
    </location>
</feature>
<reference evidence="2" key="1">
    <citation type="submission" date="2019-11" db="EMBL/GenBank/DDBJ databases">
        <authorList>
            <person name="Feng L."/>
        </authorList>
    </citation>
    <scope>NUCLEOTIDE SEQUENCE</scope>
    <source>
        <strain evidence="2">CaerofaciensLFYP39</strain>
    </source>
</reference>
<dbReference type="InterPro" id="IPR002931">
    <property type="entry name" value="Transglutaminase-like"/>
</dbReference>
<dbReference type="SUPFAM" id="SSF54001">
    <property type="entry name" value="Cysteine proteinases"/>
    <property type="match status" value="1"/>
</dbReference>
<accession>A0A6N3ASG6</accession>
<dbReference type="RefSeq" id="WP_156598494.1">
    <property type="nucleotide sequence ID" value="NZ_CACRTW010000015.1"/>
</dbReference>
<protein>
    <submittedName>
        <fullName evidence="2">Transglutaminase-like superfamily protein</fullName>
    </submittedName>
</protein>
<dbReference type="AlphaFoldDB" id="A0A6N3ASG6"/>
<proteinExistence type="predicted"/>
<evidence type="ECO:0000313" key="2">
    <source>
        <dbReference type="EMBL" id="VYT93803.1"/>
    </source>
</evidence>
<dbReference type="PANTHER" id="PTHR38339">
    <property type="entry name" value="TRANSGLUTAMINASE DOMAIN PROTEIN"/>
    <property type="match status" value="1"/>
</dbReference>
<dbReference type="PANTHER" id="PTHR38339:SF1">
    <property type="entry name" value="TRANSGLUTAMINASE-LIKE DOMAIN-CONTAINING PROTEIN"/>
    <property type="match status" value="1"/>
</dbReference>
<dbReference type="EMBL" id="CACRTW010000015">
    <property type="protein sequence ID" value="VYT93803.1"/>
    <property type="molecule type" value="Genomic_DNA"/>
</dbReference>
<organism evidence="2">
    <name type="scientific">Collinsella aerofaciens</name>
    <dbReference type="NCBI Taxonomy" id="74426"/>
    <lineage>
        <taxon>Bacteria</taxon>
        <taxon>Bacillati</taxon>
        <taxon>Actinomycetota</taxon>
        <taxon>Coriobacteriia</taxon>
        <taxon>Coriobacteriales</taxon>
        <taxon>Coriobacteriaceae</taxon>
        <taxon>Collinsella</taxon>
    </lineage>
</organism>
<dbReference type="Pfam" id="PF01841">
    <property type="entry name" value="Transglut_core"/>
    <property type="match status" value="1"/>
</dbReference>
<gene>
    <name evidence="2" type="ORF">CALFYP39_00991</name>
</gene>
<name>A0A6N3ASG6_9ACTN</name>